<keyword evidence="2 5" id="KW-0145">Chemotaxis</keyword>
<keyword evidence="11" id="KW-1185">Reference proteome</keyword>
<proteinExistence type="inferred from homology"/>
<evidence type="ECO:0000259" key="9">
    <source>
        <dbReference type="PROSITE" id="PS50122"/>
    </source>
</evidence>
<feature type="active site" evidence="5 6">
    <location>
        <position position="279"/>
    </location>
</feature>
<dbReference type="InterPro" id="IPR001789">
    <property type="entry name" value="Sig_transdc_resp-reg_receiver"/>
</dbReference>
<evidence type="ECO:0000256" key="3">
    <source>
        <dbReference type="ARBA" id="ARBA00022801"/>
    </source>
</evidence>
<sequence length="341" mass="36523">MRLGIVNDSETAVACLRRTLKAAPEHEVAWVARNGSEAVDFAAMDTPDLILMDLIMPVMDGVEATRRIMERSPCAILVVTASVQGNAGRVFEALGAGALDAVPTPTCADAEASAPLLRKIATLEKLIQASRGAARSRPAFRERPLEAPRRPDLLVIGASTGGPQALARLLAVLPKEFPAPVVVIQHVDARFARGMADWLDTQTPLRVRVARPGDRPRPGEVLVAETNDHLVFRRDGRVAYTEEPREHPYRPSVDVAFHCLARNRPGAGAAVLLTGMGRDGAEGLLALRAAGWYTVAQDKASCAVYGMPKAAAELGAAVDVLPPDEAGRAVLDYFRKGRRPS</sequence>
<dbReference type="GO" id="GO:0006935">
    <property type="term" value="P:chemotaxis"/>
    <property type="evidence" value="ECO:0007669"/>
    <property type="project" value="UniProtKB-UniRule"/>
</dbReference>
<comment type="PTM">
    <text evidence="5">Phosphorylated by CheA. Phosphorylation of the N-terminal regulatory domain activates the methylesterase activity.</text>
</comment>
<comment type="caution">
    <text evidence="10">The sequence shown here is derived from an EMBL/GenBank/DDBJ whole genome shotgun (WGS) entry which is preliminary data.</text>
</comment>
<dbReference type="SMART" id="SM00448">
    <property type="entry name" value="REC"/>
    <property type="match status" value="1"/>
</dbReference>
<comment type="catalytic activity">
    <reaction evidence="4 5">
        <text>[protein]-L-glutamate 5-O-methyl ester + H2O = L-glutamyl-[protein] + methanol + H(+)</text>
        <dbReference type="Rhea" id="RHEA:23236"/>
        <dbReference type="Rhea" id="RHEA-COMP:10208"/>
        <dbReference type="Rhea" id="RHEA-COMP:10311"/>
        <dbReference type="ChEBI" id="CHEBI:15377"/>
        <dbReference type="ChEBI" id="CHEBI:15378"/>
        <dbReference type="ChEBI" id="CHEBI:17790"/>
        <dbReference type="ChEBI" id="CHEBI:29973"/>
        <dbReference type="ChEBI" id="CHEBI:82795"/>
        <dbReference type="EC" id="3.1.1.61"/>
    </reaction>
</comment>
<organism evidence="10 11">
    <name type="scientific">Dissulfurirhabdus thermomarina</name>
    <dbReference type="NCBI Taxonomy" id="1765737"/>
    <lineage>
        <taxon>Bacteria</taxon>
        <taxon>Deltaproteobacteria</taxon>
        <taxon>Dissulfurirhabdaceae</taxon>
        <taxon>Dissulfurirhabdus</taxon>
    </lineage>
</organism>
<evidence type="ECO:0000256" key="4">
    <source>
        <dbReference type="ARBA" id="ARBA00048267"/>
    </source>
</evidence>
<reference evidence="10 11" key="1">
    <citation type="submission" date="2020-02" db="EMBL/GenBank/DDBJ databases">
        <title>Comparative genomics of sulfur disproportionating microorganisms.</title>
        <authorList>
            <person name="Ward L.M."/>
            <person name="Bertran E."/>
            <person name="Johnston D.T."/>
        </authorList>
    </citation>
    <scope>NUCLEOTIDE SEQUENCE [LARGE SCALE GENOMIC DNA]</scope>
    <source>
        <strain evidence="10 11">DSM 100025</strain>
    </source>
</reference>
<dbReference type="GO" id="GO:0050568">
    <property type="term" value="F:protein-glutamine glutaminase activity"/>
    <property type="evidence" value="ECO:0007669"/>
    <property type="project" value="UniProtKB-UniRule"/>
</dbReference>
<dbReference type="Gene3D" id="3.40.50.2300">
    <property type="match status" value="1"/>
</dbReference>
<evidence type="ECO:0000256" key="7">
    <source>
        <dbReference type="PROSITE-ProRule" id="PRU00169"/>
    </source>
</evidence>
<feature type="domain" description="Response regulatory" evidence="8">
    <location>
        <begin position="2"/>
        <end position="119"/>
    </location>
</feature>
<dbReference type="Pfam" id="PF00072">
    <property type="entry name" value="Response_reg"/>
    <property type="match status" value="1"/>
</dbReference>
<dbReference type="Pfam" id="PF01339">
    <property type="entry name" value="CheB_methylest"/>
    <property type="match status" value="1"/>
</dbReference>
<comment type="subcellular location">
    <subcellularLocation>
        <location evidence="5">Cytoplasm</location>
    </subcellularLocation>
</comment>
<dbReference type="AlphaFoldDB" id="A0A6N9TS17"/>
<dbReference type="CDD" id="cd16432">
    <property type="entry name" value="CheB_Rec"/>
    <property type="match status" value="1"/>
</dbReference>
<evidence type="ECO:0000256" key="1">
    <source>
        <dbReference type="ARBA" id="ARBA00022490"/>
    </source>
</evidence>
<keyword evidence="1 5" id="KW-0963">Cytoplasm</keyword>
<dbReference type="EC" id="3.1.1.61" evidence="5"/>
<evidence type="ECO:0000259" key="8">
    <source>
        <dbReference type="PROSITE" id="PS50110"/>
    </source>
</evidence>
<accession>A0A6N9TS17</accession>
<dbReference type="EMBL" id="JAAGRR010000134">
    <property type="protein sequence ID" value="NDY43220.1"/>
    <property type="molecule type" value="Genomic_DNA"/>
</dbReference>
<dbReference type="NCBIfam" id="NF001965">
    <property type="entry name" value="PRK00742.1"/>
    <property type="match status" value="1"/>
</dbReference>
<dbReference type="GO" id="GO:0005737">
    <property type="term" value="C:cytoplasm"/>
    <property type="evidence" value="ECO:0007669"/>
    <property type="project" value="UniProtKB-SubCell"/>
</dbReference>
<evidence type="ECO:0000256" key="6">
    <source>
        <dbReference type="PROSITE-ProRule" id="PRU00050"/>
    </source>
</evidence>
<dbReference type="InterPro" id="IPR035909">
    <property type="entry name" value="CheB_C"/>
</dbReference>
<dbReference type="EC" id="3.5.1.44" evidence="5"/>
<dbReference type="PROSITE" id="PS50122">
    <property type="entry name" value="CHEB"/>
    <property type="match status" value="1"/>
</dbReference>
<dbReference type="PROSITE" id="PS50110">
    <property type="entry name" value="RESPONSE_REGULATORY"/>
    <property type="match status" value="1"/>
</dbReference>
<feature type="active site" evidence="5 6">
    <location>
        <position position="159"/>
    </location>
</feature>
<dbReference type="NCBIfam" id="NF009206">
    <property type="entry name" value="PRK12555.1"/>
    <property type="match status" value="1"/>
</dbReference>
<evidence type="ECO:0000256" key="2">
    <source>
        <dbReference type="ARBA" id="ARBA00022500"/>
    </source>
</evidence>
<dbReference type="InterPro" id="IPR000673">
    <property type="entry name" value="Sig_transdc_resp-reg_Me-estase"/>
</dbReference>
<dbReference type="InterPro" id="IPR008248">
    <property type="entry name" value="CheB-like"/>
</dbReference>
<gene>
    <name evidence="5" type="primary">cheB</name>
    <name evidence="10" type="ORF">G3N55_10250</name>
</gene>
<dbReference type="GO" id="GO:0008984">
    <property type="term" value="F:protein-glutamate methylesterase activity"/>
    <property type="evidence" value="ECO:0007669"/>
    <property type="project" value="UniProtKB-UniRule"/>
</dbReference>
<feature type="modified residue" description="4-aspartylphosphate" evidence="5 7">
    <location>
        <position position="53"/>
    </location>
</feature>
<dbReference type="CDD" id="cd17541">
    <property type="entry name" value="REC_CheB-like"/>
    <property type="match status" value="1"/>
</dbReference>
<keyword evidence="5 7" id="KW-0597">Phosphoprotein</keyword>
<dbReference type="SUPFAM" id="SSF52172">
    <property type="entry name" value="CheY-like"/>
    <property type="match status" value="1"/>
</dbReference>
<dbReference type="Proteomes" id="UP000469346">
    <property type="component" value="Unassembled WGS sequence"/>
</dbReference>
<comment type="domain">
    <text evidence="5">Contains a C-terminal catalytic domain, and an N-terminal region which modulates catalytic activity.</text>
</comment>
<evidence type="ECO:0000256" key="5">
    <source>
        <dbReference type="HAMAP-Rule" id="MF_00099"/>
    </source>
</evidence>
<dbReference type="PANTHER" id="PTHR42872">
    <property type="entry name" value="PROTEIN-GLUTAMATE METHYLESTERASE/PROTEIN-GLUTAMINE GLUTAMINASE"/>
    <property type="match status" value="1"/>
</dbReference>
<feature type="active site" evidence="5 6">
    <location>
        <position position="186"/>
    </location>
</feature>
<name>A0A6N9TS17_DISTH</name>
<protein>
    <recommendedName>
        <fullName evidence="5">Protein-glutamate methylesterase/protein-glutamine glutaminase</fullName>
        <ecNumber evidence="5">3.1.1.61</ecNumber>
        <ecNumber evidence="5">3.5.1.44</ecNumber>
    </recommendedName>
</protein>
<dbReference type="HAMAP" id="MF_00099">
    <property type="entry name" value="CheB_chemtxs"/>
    <property type="match status" value="1"/>
</dbReference>
<evidence type="ECO:0000313" key="10">
    <source>
        <dbReference type="EMBL" id="NDY43220.1"/>
    </source>
</evidence>
<comment type="catalytic activity">
    <reaction evidence="5">
        <text>L-glutaminyl-[protein] + H2O = L-glutamyl-[protein] + NH4(+)</text>
        <dbReference type="Rhea" id="RHEA:16441"/>
        <dbReference type="Rhea" id="RHEA-COMP:10207"/>
        <dbReference type="Rhea" id="RHEA-COMP:10208"/>
        <dbReference type="ChEBI" id="CHEBI:15377"/>
        <dbReference type="ChEBI" id="CHEBI:28938"/>
        <dbReference type="ChEBI" id="CHEBI:29973"/>
        <dbReference type="ChEBI" id="CHEBI:30011"/>
        <dbReference type="EC" id="3.5.1.44"/>
    </reaction>
</comment>
<dbReference type="SUPFAM" id="SSF52738">
    <property type="entry name" value="Methylesterase CheB, C-terminal domain"/>
    <property type="match status" value="1"/>
</dbReference>
<dbReference type="Gene3D" id="3.40.50.180">
    <property type="entry name" value="Methylesterase CheB, C-terminal domain"/>
    <property type="match status" value="1"/>
</dbReference>
<keyword evidence="3 5" id="KW-0378">Hydrolase</keyword>
<dbReference type="PANTHER" id="PTHR42872:SF6">
    <property type="entry name" value="PROTEIN-GLUTAMATE METHYLESTERASE_PROTEIN-GLUTAMINE GLUTAMINASE"/>
    <property type="match status" value="1"/>
</dbReference>
<comment type="function">
    <text evidence="5">Involved in chemotaxis. Part of a chemotaxis signal transduction system that modulates chemotaxis in response to various stimuli. Catalyzes the demethylation of specific methylglutamate residues introduced into the chemoreceptors (methyl-accepting chemotaxis proteins or MCP) by CheR. Also mediates the irreversible deamidation of specific glutamine residues to glutamic acid.</text>
</comment>
<feature type="domain" description="CheB-type methylesterase" evidence="9">
    <location>
        <begin position="144"/>
        <end position="337"/>
    </location>
</feature>
<dbReference type="PIRSF" id="PIRSF000876">
    <property type="entry name" value="RR_chemtxs_CheB"/>
    <property type="match status" value="1"/>
</dbReference>
<comment type="similarity">
    <text evidence="5">Belongs to the CheB family.</text>
</comment>
<dbReference type="InterPro" id="IPR011006">
    <property type="entry name" value="CheY-like_superfamily"/>
</dbReference>
<evidence type="ECO:0000313" key="11">
    <source>
        <dbReference type="Proteomes" id="UP000469346"/>
    </source>
</evidence>
<dbReference type="RefSeq" id="WP_163299332.1">
    <property type="nucleotide sequence ID" value="NZ_JAAGRR010000134.1"/>
</dbReference>
<dbReference type="GO" id="GO:0000156">
    <property type="term" value="F:phosphorelay response regulator activity"/>
    <property type="evidence" value="ECO:0007669"/>
    <property type="project" value="InterPro"/>
</dbReference>